<evidence type="ECO:0000256" key="18">
    <source>
        <dbReference type="ARBA" id="ARBA00078186"/>
    </source>
</evidence>
<comment type="catalytic activity">
    <reaction evidence="16">
        <text>ATP + H2O = ADP + phosphate + H(+)</text>
        <dbReference type="Rhea" id="RHEA:13065"/>
        <dbReference type="ChEBI" id="CHEBI:15377"/>
        <dbReference type="ChEBI" id="CHEBI:15378"/>
        <dbReference type="ChEBI" id="CHEBI:30616"/>
        <dbReference type="ChEBI" id="CHEBI:43474"/>
        <dbReference type="ChEBI" id="CHEBI:456216"/>
        <dbReference type="EC" id="3.6.4.12"/>
    </reaction>
</comment>
<protein>
    <recommendedName>
        <fullName evidence="4">DNA replication licensing factor MCM2</fullName>
        <ecNumber evidence="3">3.6.4.12</ecNumber>
    </recommendedName>
    <alternativeName>
        <fullName evidence="17">DNA replication licensing factor mcm2</fullName>
    </alternativeName>
    <alternativeName>
        <fullName evidence="18">Minichromosome maintenance protein 2</fullName>
    </alternativeName>
</protein>
<dbReference type="GO" id="GO:0043138">
    <property type="term" value="F:3'-5' DNA helicase activity"/>
    <property type="evidence" value="ECO:0007669"/>
    <property type="project" value="TreeGrafter"/>
</dbReference>
<dbReference type="PRINTS" id="PR01658">
    <property type="entry name" value="MCMPROTEIN2"/>
</dbReference>
<feature type="compositionally biased region" description="Pro residues" evidence="19">
    <location>
        <begin position="32"/>
        <end position="43"/>
    </location>
</feature>
<dbReference type="GO" id="GO:0017116">
    <property type="term" value="F:single-stranded DNA helicase activity"/>
    <property type="evidence" value="ECO:0007669"/>
    <property type="project" value="TreeGrafter"/>
</dbReference>
<keyword evidence="6" id="KW-0479">Metal-binding</keyword>
<dbReference type="SUPFAM" id="SSF52540">
    <property type="entry name" value="P-loop containing nucleoside triphosphate hydrolases"/>
    <property type="match status" value="1"/>
</dbReference>
<keyword evidence="11" id="KW-0862">Zinc</keyword>
<dbReference type="Pfam" id="PF17207">
    <property type="entry name" value="MCM_OB"/>
    <property type="match status" value="1"/>
</dbReference>
<evidence type="ECO:0000256" key="10">
    <source>
        <dbReference type="ARBA" id="ARBA00022806"/>
    </source>
</evidence>
<keyword evidence="10" id="KW-0347">Helicase</keyword>
<evidence type="ECO:0000256" key="7">
    <source>
        <dbReference type="ARBA" id="ARBA00022741"/>
    </source>
</evidence>
<dbReference type="EC" id="3.6.4.12" evidence="3"/>
<dbReference type="PROSITE" id="PS50051">
    <property type="entry name" value="MCM_2"/>
    <property type="match status" value="1"/>
</dbReference>
<dbReference type="Pfam" id="PF00493">
    <property type="entry name" value="MCM"/>
    <property type="match status" value="1"/>
</dbReference>
<evidence type="ECO:0000256" key="13">
    <source>
        <dbReference type="ARBA" id="ARBA00023125"/>
    </source>
</evidence>
<evidence type="ECO:0000256" key="9">
    <source>
        <dbReference type="ARBA" id="ARBA00022801"/>
    </source>
</evidence>
<proteinExistence type="inferred from homology"/>
<evidence type="ECO:0000256" key="8">
    <source>
        <dbReference type="ARBA" id="ARBA00022771"/>
    </source>
</evidence>
<dbReference type="FunFam" id="2.20.28.10:FF:000002">
    <property type="entry name" value="DNA helicase"/>
    <property type="match status" value="1"/>
</dbReference>
<dbReference type="GO" id="GO:1902975">
    <property type="term" value="P:mitotic DNA replication initiation"/>
    <property type="evidence" value="ECO:0007669"/>
    <property type="project" value="TreeGrafter"/>
</dbReference>
<dbReference type="Pfam" id="PF12619">
    <property type="entry name" value="MCM2_N"/>
    <property type="match status" value="1"/>
</dbReference>
<evidence type="ECO:0000256" key="12">
    <source>
        <dbReference type="ARBA" id="ARBA00022840"/>
    </source>
</evidence>
<evidence type="ECO:0000313" key="22">
    <source>
        <dbReference type="Proteomes" id="UP000799750"/>
    </source>
</evidence>
<dbReference type="GO" id="GO:0005656">
    <property type="term" value="C:nuclear pre-replicative complex"/>
    <property type="evidence" value="ECO:0007669"/>
    <property type="project" value="UniProtKB-ARBA"/>
</dbReference>
<dbReference type="InterPro" id="IPR027925">
    <property type="entry name" value="MCM_N"/>
</dbReference>
<dbReference type="InterPro" id="IPR041562">
    <property type="entry name" value="MCM_lid"/>
</dbReference>
<keyword evidence="22" id="KW-1185">Reference proteome</keyword>
<evidence type="ECO:0000256" key="17">
    <source>
        <dbReference type="ARBA" id="ARBA00074927"/>
    </source>
</evidence>
<keyword evidence="12" id="KW-0067">ATP-binding</keyword>
<feature type="region of interest" description="Disordered" evidence="19">
    <location>
        <begin position="1"/>
        <end position="100"/>
    </location>
</feature>
<feature type="domain" description="MCM C-terminal AAA(+) ATPase" evidence="20">
    <location>
        <begin position="486"/>
        <end position="692"/>
    </location>
</feature>
<dbReference type="SMART" id="SM00350">
    <property type="entry name" value="MCM"/>
    <property type="match status" value="1"/>
</dbReference>
<evidence type="ECO:0000256" key="16">
    <source>
        <dbReference type="ARBA" id="ARBA00047995"/>
    </source>
</evidence>
<dbReference type="GO" id="GO:0008270">
    <property type="term" value="F:zinc ion binding"/>
    <property type="evidence" value="ECO:0007669"/>
    <property type="project" value="UniProtKB-KW"/>
</dbReference>
<dbReference type="SUPFAM" id="SSF50249">
    <property type="entry name" value="Nucleic acid-binding proteins"/>
    <property type="match status" value="1"/>
</dbReference>
<dbReference type="GO" id="GO:0042555">
    <property type="term" value="C:MCM complex"/>
    <property type="evidence" value="ECO:0007669"/>
    <property type="project" value="InterPro"/>
</dbReference>
<keyword evidence="9" id="KW-0378">Hydrolase</keyword>
<dbReference type="PANTHER" id="PTHR11630:SF44">
    <property type="entry name" value="DNA REPLICATION LICENSING FACTOR MCM2"/>
    <property type="match status" value="1"/>
</dbReference>
<dbReference type="PANTHER" id="PTHR11630">
    <property type="entry name" value="DNA REPLICATION LICENSING FACTOR MCM FAMILY MEMBER"/>
    <property type="match status" value="1"/>
</dbReference>
<dbReference type="GO" id="GO:0016787">
    <property type="term" value="F:hydrolase activity"/>
    <property type="evidence" value="ECO:0007669"/>
    <property type="project" value="UniProtKB-KW"/>
</dbReference>
<evidence type="ECO:0000256" key="14">
    <source>
        <dbReference type="ARBA" id="ARBA00023242"/>
    </source>
</evidence>
<comment type="subcellular location">
    <subcellularLocation>
        <location evidence="1">Nucleus</location>
    </subcellularLocation>
</comment>
<evidence type="ECO:0000256" key="6">
    <source>
        <dbReference type="ARBA" id="ARBA00022723"/>
    </source>
</evidence>
<dbReference type="Gene3D" id="3.40.50.300">
    <property type="entry name" value="P-loop containing nucleotide triphosphate hydrolases"/>
    <property type="match status" value="1"/>
</dbReference>
<dbReference type="PROSITE" id="PS00847">
    <property type="entry name" value="MCM_1"/>
    <property type="match status" value="1"/>
</dbReference>
<dbReference type="Pfam" id="PF17855">
    <property type="entry name" value="MCM_lid"/>
    <property type="match status" value="1"/>
</dbReference>
<dbReference type="Gene3D" id="2.40.50.140">
    <property type="entry name" value="Nucleic acid-binding proteins"/>
    <property type="match status" value="1"/>
</dbReference>
<dbReference type="InterPro" id="IPR033762">
    <property type="entry name" value="MCM_OB"/>
</dbReference>
<dbReference type="InterPro" id="IPR012340">
    <property type="entry name" value="NA-bd_OB-fold"/>
</dbReference>
<dbReference type="GO" id="GO:0006279">
    <property type="term" value="P:premeiotic DNA replication"/>
    <property type="evidence" value="ECO:0007669"/>
    <property type="project" value="UniProtKB-ARBA"/>
</dbReference>
<evidence type="ECO:0000256" key="11">
    <source>
        <dbReference type="ARBA" id="ARBA00022833"/>
    </source>
</evidence>
<dbReference type="PRINTS" id="PR01657">
    <property type="entry name" value="MCMFAMILY"/>
</dbReference>
<accession>A0A6A6QTI1</accession>
<keyword evidence="13" id="KW-0238">DNA-binding</keyword>
<dbReference type="EMBL" id="MU004189">
    <property type="protein sequence ID" value="KAF2495033.1"/>
    <property type="molecule type" value="Genomic_DNA"/>
</dbReference>
<keyword evidence="8" id="KW-0863">Zinc-finger</keyword>
<dbReference type="Pfam" id="PF14551">
    <property type="entry name" value="MCM_N"/>
    <property type="match status" value="1"/>
</dbReference>
<evidence type="ECO:0000256" key="1">
    <source>
        <dbReference type="ARBA" id="ARBA00004123"/>
    </source>
</evidence>
<dbReference type="FunFam" id="3.40.50.300:FF:000138">
    <property type="entry name" value="DNA helicase"/>
    <property type="match status" value="1"/>
</dbReference>
<feature type="compositionally biased region" description="Gly residues" evidence="19">
    <location>
        <begin position="855"/>
        <end position="864"/>
    </location>
</feature>
<dbReference type="InterPro" id="IPR018525">
    <property type="entry name" value="MCM_CS"/>
</dbReference>
<evidence type="ECO:0000256" key="19">
    <source>
        <dbReference type="SAM" id="MobiDB-lite"/>
    </source>
</evidence>
<reference evidence="21" key="1">
    <citation type="journal article" date="2020" name="Stud. Mycol.">
        <title>101 Dothideomycetes genomes: a test case for predicting lifestyles and emergence of pathogens.</title>
        <authorList>
            <person name="Haridas S."/>
            <person name="Albert R."/>
            <person name="Binder M."/>
            <person name="Bloem J."/>
            <person name="Labutti K."/>
            <person name="Salamov A."/>
            <person name="Andreopoulos B."/>
            <person name="Baker S."/>
            <person name="Barry K."/>
            <person name="Bills G."/>
            <person name="Bluhm B."/>
            <person name="Cannon C."/>
            <person name="Castanera R."/>
            <person name="Culley D."/>
            <person name="Daum C."/>
            <person name="Ezra D."/>
            <person name="Gonzalez J."/>
            <person name="Henrissat B."/>
            <person name="Kuo A."/>
            <person name="Liang C."/>
            <person name="Lipzen A."/>
            <person name="Lutzoni F."/>
            <person name="Magnuson J."/>
            <person name="Mondo S."/>
            <person name="Nolan M."/>
            <person name="Ohm R."/>
            <person name="Pangilinan J."/>
            <person name="Park H.-J."/>
            <person name="Ramirez L."/>
            <person name="Alfaro M."/>
            <person name="Sun H."/>
            <person name="Tritt A."/>
            <person name="Yoshinaga Y."/>
            <person name="Zwiers L.-H."/>
            <person name="Turgeon B."/>
            <person name="Goodwin S."/>
            <person name="Spatafora J."/>
            <person name="Crous P."/>
            <person name="Grigoriev I."/>
        </authorList>
    </citation>
    <scope>NUCLEOTIDE SEQUENCE</scope>
    <source>
        <strain evidence="21">CBS 269.34</strain>
    </source>
</reference>
<dbReference type="InterPro" id="IPR031327">
    <property type="entry name" value="MCM"/>
</dbReference>
<dbReference type="InterPro" id="IPR008045">
    <property type="entry name" value="MCM2"/>
</dbReference>
<dbReference type="InterPro" id="IPR027417">
    <property type="entry name" value="P-loop_NTPase"/>
</dbReference>
<dbReference type="Proteomes" id="UP000799750">
    <property type="component" value="Unassembled WGS sequence"/>
</dbReference>
<evidence type="ECO:0000256" key="4">
    <source>
        <dbReference type="ARBA" id="ARBA00018925"/>
    </source>
</evidence>
<dbReference type="FunFam" id="3.30.1640.10:FF:000003">
    <property type="entry name" value="DNA helicase"/>
    <property type="match status" value="1"/>
</dbReference>
<dbReference type="GO" id="GO:0005524">
    <property type="term" value="F:ATP binding"/>
    <property type="evidence" value="ECO:0007669"/>
    <property type="project" value="UniProtKB-KW"/>
</dbReference>
<evidence type="ECO:0000256" key="5">
    <source>
        <dbReference type="ARBA" id="ARBA00022705"/>
    </source>
</evidence>
<gene>
    <name evidence="21" type="ORF">BU16DRAFT_526934</name>
</gene>
<dbReference type="Gene3D" id="3.30.1640.10">
    <property type="entry name" value="mini-chromosome maintenance (MCM) complex, chain A, domain 1"/>
    <property type="match status" value="1"/>
</dbReference>
<dbReference type="InterPro" id="IPR001208">
    <property type="entry name" value="MCM_dom"/>
</dbReference>
<dbReference type="GO" id="GO:0043596">
    <property type="term" value="C:nuclear replication fork"/>
    <property type="evidence" value="ECO:0007669"/>
    <property type="project" value="UniProtKB-ARBA"/>
</dbReference>
<dbReference type="OrthoDB" id="844at2759"/>
<dbReference type="GO" id="GO:0003697">
    <property type="term" value="F:single-stranded DNA binding"/>
    <property type="evidence" value="ECO:0007669"/>
    <property type="project" value="TreeGrafter"/>
</dbReference>
<evidence type="ECO:0000256" key="3">
    <source>
        <dbReference type="ARBA" id="ARBA00012551"/>
    </source>
</evidence>
<feature type="region of interest" description="Disordered" evidence="19">
    <location>
        <begin position="851"/>
        <end position="872"/>
    </location>
</feature>
<dbReference type="GO" id="GO:0000727">
    <property type="term" value="P:double-strand break repair via break-induced replication"/>
    <property type="evidence" value="ECO:0007669"/>
    <property type="project" value="TreeGrafter"/>
</dbReference>
<dbReference type="GO" id="GO:0031261">
    <property type="term" value="C:DNA replication preinitiation complex"/>
    <property type="evidence" value="ECO:0007669"/>
    <property type="project" value="UniProtKB-ARBA"/>
</dbReference>
<evidence type="ECO:0000256" key="2">
    <source>
        <dbReference type="ARBA" id="ARBA00008010"/>
    </source>
</evidence>
<evidence type="ECO:0000313" key="21">
    <source>
        <dbReference type="EMBL" id="KAF2495033.1"/>
    </source>
</evidence>
<keyword evidence="7" id="KW-0547">Nucleotide-binding</keyword>
<organism evidence="21 22">
    <name type="scientific">Lophium mytilinum</name>
    <dbReference type="NCBI Taxonomy" id="390894"/>
    <lineage>
        <taxon>Eukaryota</taxon>
        <taxon>Fungi</taxon>
        <taxon>Dikarya</taxon>
        <taxon>Ascomycota</taxon>
        <taxon>Pezizomycotina</taxon>
        <taxon>Dothideomycetes</taxon>
        <taxon>Pleosporomycetidae</taxon>
        <taxon>Mytilinidiales</taxon>
        <taxon>Mytilinidiaceae</taxon>
        <taxon>Lophium</taxon>
    </lineage>
</organism>
<dbReference type="AlphaFoldDB" id="A0A6A6QTI1"/>
<evidence type="ECO:0000256" key="15">
    <source>
        <dbReference type="ARBA" id="ARBA00023306"/>
    </source>
</evidence>
<dbReference type="CDD" id="cd17753">
    <property type="entry name" value="MCM2"/>
    <property type="match status" value="1"/>
</dbReference>
<comment type="similarity">
    <text evidence="2">Belongs to the MCM family.</text>
</comment>
<keyword evidence="5" id="KW-0235">DNA replication</keyword>
<sequence>MSSANRGARAGASGRKRSREPDDLPSSNAHPPSSPIASSPPLPLMDDDDIEEDNRIDGDEDLIGDFLDEMDENAEEEEGINLFGNNFDRDEREREPDDYEDIEIDDEEYEGLDAAQRAELERRLDRRDRELRRQRGMPAAFMPDEDEDGIAGLAKQPRRHRRRYDEDQDDMDMDQDIMNEELSLEQLQDVKASSVTDWVAQPAVHRTIAREFRAFLTEYTDENMTSVYGTRVRTLGEINAESLEVSFDHLASSKAALAYFLANSPSEILQIFDQVAMDVVMIHYPDYQRIHSEIHVRITDLPYPYTLRQLRQTHLNCLVRVSGVVTRRSGVFPQLKEIKFDCGKCGITLGPFHQESNVEVKISFCQNCQSRGPFTLNSEKTLYRNFQKLTLQESPGTVPAGRLPRHREVILLWDLIDSAKPGEEIEVTGIYRNNYDAQLNNKNGFPVFATILEANYVVKSHDQLAGFRLTEEDEREIRRLSKDPKIVDKIINSIAPSIYGHTDIKTAIALSLFGGVSKEAPGRMAIRGDINVLLLGDPGTAKSQVLKYVEKTAHRAVFATGQGASAVGLTASVRRDPMTSEWTLEGGALVLADKGTCLIDEFDKMNDQDRTSIHEAMEQQTISISKAGIVTTLQARCAIVAAANPIGGRYNSTIPFSQNVELTEPILSRFDILVVVRDTVDPREDERLAKFVVNSHGRAHPVSGAGNEAPTTIPERETMDIDEGDDSELMPKQEGEIPQELLRKYILYAREKCRPKLYQIDQDKVAKLFADMRKESLATGAYPITVRHLEAIMRISESFSKMRLSEYCSSIDIDRAIAVAVDSFVGSQKNSCKKALARAFAKYTLARPGAVRNPGGRGGAGRGRPQGTRVGA</sequence>
<feature type="compositionally biased region" description="Acidic residues" evidence="19">
    <location>
        <begin position="45"/>
        <end position="79"/>
    </location>
</feature>
<feature type="compositionally biased region" description="Low complexity" evidence="19">
    <location>
        <begin position="1"/>
        <end position="13"/>
    </location>
</feature>
<dbReference type="Gene3D" id="2.20.28.10">
    <property type="match status" value="1"/>
</dbReference>
<name>A0A6A6QTI1_9PEZI</name>
<keyword evidence="15" id="KW-0131">Cell cycle</keyword>
<dbReference type="GO" id="GO:0003682">
    <property type="term" value="F:chromatin binding"/>
    <property type="evidence" value="ECO:0007669"/>
    <property type="project" value="UniProtKB-ARBA"/>
</dbReference>
<evidence type="ECO:0000259" key="20">
    <source>
        <dbReference type="PROSITE" id="PS50051"/>
    </source>
</evidence>
<keyword evidence="14" id="KW-0539">Nucleus</keyword>